<dbReference type="Proteomes" id="UP000787672">
    <property type="component" value="Unassembled WGS sequence"/>
</dbReference>
<dbReference type="InterPro" id="IPR018449">
    <property type="entry name" value="NIL_domain"/>
</dbReference>
<organism evidence="7 8">
    <name type="scientific">Dysosmobacter acutus</name>
    <dbReference type="NCBI Taxonomy" id="2841504"/>
    <lineage>
        <taxon>Bacteria</taxon>
        <taxon>Bacillati</taxon>
        <taxon>Bacillota</taxon>
        <taxon>Clostridia</taxon>
        <taxon>Eubacteriales</taxon>
        <taxon>Oscillospiraceae</taxon>
        <taxon>Dysosmobacter</taxon>
    </lineage>
</organism>
<evidence type="ECO:0000256" key="3">
    <source>
        <dbReference type="ARBA" id="ARBA00022967"/>
    </source>
</evidence>
<keyword evidence="7" id="KW-0067">ATP-binding</keyword>
<comment type="caution">
    <text evidence="7">The sequence shown here is derived from an EMBL/GenBank/DDBJ whole genome shotgun (WGS) entry which is preliminary data.</text>
</comment>
<evidence type="ECO:0000259" key="6">
    <source>
        <dbReference type="PROSITE" id="PS50893"/>
    </source>
</evidence>
<protein>
    <submittedName>
        <fullName evidence="7">Methionine ABC transporter ATP-binding protein</fullName>
    </submittedName>
</protein>
<dbReference type="InterPro" id="IPR003593">
    <property type="entry name" value="AAA+_ATPase"/>
</dbReference>
<feature type="domain" description="ABC transporter" evidence="6">
    <location>
        <begin position="2"/>
        <end position="237"/>
    </location>
</feature>
<dbReference type="PROSITE" id="PS00211">
    <property type="entry name" value="ABC_TRANSPORTER_1"/>
    <property type="match status" value="1"/>
</dbReference>
<dbReference type="SMART" id="SM00382">
    <property type="entry name" value="AAA"/>
    <property type="match status" value="1"/>
</dbReference>
<keyword evidence="8" id="KW-1185">Reference proteome</keyword>
<dbReference type="RefSeq" id="WP_216557824.1">
    <property type="nucleotide sequence ID" value="NZ_JAHLQN010000001.1"/>
</dbReference>
<keyword evidence="4" id="KW-0029">Amino-acid transport</keyword>
<evidence type="ECO:0000256" key="1">
    <source>
        <dbReference type="ARBA" id="ARBA00022448"/>
    </source>
</evidence>
<proteinExistence type="predicted"/>
<name>A0ABS6F7J7_9FIRM</name>
<keyword evidence="2" id="KW-1003">Cell membrane</keyword>
<evidence type="ECO:0000256" key="5">
    <source>
        <dbReference type="ARBA" id="ARBA00023136"/>
    </source>
</evidence>
<dbReference type="SMART" id="SM00930">
    <property type="entry name" value="NIL"/>
    <property type="match status" value="1"/>
</dbReference>
<dbReference type="GO" id="GO:0005524">
    <property type="term" value="F:ATP binding"/>
    <property type="evidence" value="ECO:0007669"/>
    <property type="project" value="UniProtKB-KW"/>
</dbReference>
<dbReference type="EMBL" id="JAHLQN010000001">
    <property type="protein sequence ID" value="MBU5625646.1"/>
    <property type="molecule type" value="Genomic_DNA"/>
</dbReference>
<dbReference type="PANTHER" id="PTHR43166:SF30">
    <property type="entry name" value="METHIONINE IMPORT ATP-BINDING PROTEIN METN"/>
    <property type="match status" value="1"/>
</dbReference>
<keyword evidence="1" id="KW-0813">Transport</keyword>
<keyword evidence="5" id="KW-0472">Membrane</keyword>
<dbReference type="InterPro" id="IPR017871">
    <property type="entry name" value="ABC_transporter-like_CS"/>
</dbReference>
<evidence type="ECO:0000256" key="4">
    <source>
        <dbReference type="ARBA" id="ARBA00022970"/>
    </source>
</evidence>
<evidence type="ECO:0000256" key="2">
    <source>
        <dbReference type="ARBA" id="ARBA00022475"/>
    </source>
</evidence>
<dbReference type="Pfam" id="PF09383">
    <property type="entry name" value="NIL"/>
    <property type="match status" value="1"/>
</dbReference>
<dbReference type="PANTHER" id="PTHR43166">
    <property type="entry name" value="AMINO ACID IMPORT ATP-BINDING PROTEIN"/>
    <property type="match status" value="1"/>
</dbReference>
<sequence length="336" mass="37469">MIEIRGLCKHFDDFSALEDIHMTMESGKVYGLIGQSGSGKSTLLRCINGLTGYESGSLKVDGVEVSSLSGLEARRFRRDIGMIFQQFSLLKRLSVYDNVALPMRCWKYSKSEIDKRVTELLEMVHIADKRDALPTELSGGQKQRVAIARALTMNPKFLLCDEATSALDPNIAETIMDLLSDINQQLGITMIVVTHQLSILKSSCEQVYLLERGRLVAQGDITSFFSTPPQALRRLMGSQEAVEPTGGGTVLRLLPTRQQAAQPILSRMARELGQDFSVLKADREQYRHGAVTYLIIEVPNGLLPQVRDWLERRQIAWVAEPCGQSGKEAGPQWMQN</sequence>
<dbReference type="PROSITE" id="PS50893">
    <property type="entry name" value="ABC_TRANSPORTER_2"/>
    <property type="match status" value="1"/>
</dbReference>
<reference evidence="7 8" key="1">
    <citation type="submission" date="2021-06" db="EMBL/GenBank/DDBJ databases">
        <authorList>
            <person name="Sun Q."/>
            <person name="Li D."/>
        </authorList>
    </citation>
    <scope>NUCLEOTIDE SEQUENCE [LARGE SCALE GENOMIC DNA]</scope>
    <source>
        <strain evidence="7 8">MSJ-2</strain>
    </source>
</reference>
<keyword evidence="3" id="KW-1278">Translocase</keyword>
<keyword evidence="7" id="KW-0547">Nucleotide-binding</keyword>
<dbReference type="Pfam" id="PF00005">
    <property type="entry name" value="ABC_tran"/>
    <property type="match status" value="1"/>
</dbReference>
<dbReference type="InterPro" id="IPR003439">
    <property type="entry name" value="ABC_transporter-like_ATP-bd"/>
</dbReference>
<dbReference type="InterPro" id="IPR050086">
    <property type="entry name" value="MetN_ABC_transporter-like"/>
</dbReference>
<accession>A0ABS6F7J7</accession>
<gene>
    <name evidence="7" type="ORF">KQI82_01690</name>
</gene>
<evidence type="ECO:0000313" key="8">
    <source>
        <dbReference type="Proteomes" id="UP000787672"/>
    </source>
</evidence>
<evidence type="ECO:0000313" key="7">
    <source>
        <dbReference type="EMBL" id="MBU5625646.1"/>
    </source>
</evidence>